<keyword evidence="4" id="KW-0611">Plant defense</keyword>
<evidence type="ECO:0000259" key="6">
    <source>
        <dbReference type="Pfam" id="PF00931"/>
    </source>
</evidence>
<dbReference type="InterPro" id="IPR042197">
    <property type="entry name" value="Apaf_helical"/>
</dbReference>
<dbReference type="InterPro" id="IPR058922">
    <property type="entry name" value="WHD_DRP"/>
</dbReference>
<dbReference type="Gene3D" id="1.10.10.10">
    <property type="entry name" value="Winged helix-like DNA-binding domain superfamily/Winged helix DNA-binding domain"/>
    <property type="match status" value="1"/>
</dbReference>
<dbReference type="GO" id="GO:0005524">
    <property type="term" value="F:ATP binding"/>
    <property type="evidence" value="ECO:0007669"/>
    <property type="project" value="UniProtKB-KW"/>
</dbReference>
<dbReference type="GO" id="GO:0006952">
    <property type="term" value="P:defense response"/>
    <property type="evidence" value="ECO:0007669"/>
    <property type="project" value="UniProtKB-KW"/>
</dbReference>
<dbReference type="PRINTS" id="PR00364">
    <property type="entry name" value="DISEASERSIST"/>
</dbReference>
<dbReference type="EMBL" id="JBEDUW010000003">
    <property type="protein sequence ID" value="KAK9938397.1"/>
    <property type="molecule type" value="Genomic_DNA"/>
</dbReference>
<dbReference type="InterPro" id="IPR032675">
    <property type="entry name" value="LRR_dom_sf"/>
</dbReference>
<keyword evidence="12" id="KW-1185">Reference proteome</keyword>
<dbReference type="PROSITE" id="PS51450">
    <property type="entry name" value="LRR"/>
    <property type="match status" value="1"/>
</dbReference>
<feature type="domain" description="Disease resistance protein winged helix" evidence="9">
    <location>
        <begin position="425"/>
        <end position="494"/>
    </location>
</feature>
<evidence type="ECO:0000256" key="4">
    <source>
        <dbReference type="ARBA" id="ARBA00022821"/>
    </source>
</evidence>
<protein>
    <recommendedName>
        <fullName evidence="13">P-loop containing nucleoside triphosphate hydrolase, leucine-rich repeat domain, L</fullName>
    </recommendedName>
</protein>
<feature type="domain" description="R13L1/DRL21-like LRR repeat region" evidence="10">
    <location>
        <begin position="683"/>
        <end position="829"/>
    </location>
</feature>
<dbReference type="InterPro" id="IPR057135">
    <property type="entry name" value="At4g27190-like_LRR"/>
</dbReference>
<dbReference type="Pfam" id="PF23559">
    <property type="entry name" value="WHD_DRP"/>
    <property type="match status" value="1"/>
</dbReference>
<dbReference type="PANTHER" id="PTHR36766:SF51">
    <property type="entry name" value="DISEASE RESISTANCE RPP13-LIKE PROTEIN 1"/>
    <property type="match status" value="1"/>
</dbReference>
<dbReference type="InterPro" id="IPR056789">
    <property type="entry name" value="LRR_R13L1-DRL21"/>
</dbReference>
<dbReference type="Gene3D" id="1.10.8.430">
    <property type="entry name" value="Helical domain of apoptotic protease-activating factors"/>
    <property type="match status" value="1"/>
</dbReference>
<organism evidence="11 12">
    <name type="scientific">Rubus argutus</name>
    <name type="common">Southern blackberry</name>
    <dbReference type="NCBI Taxonomy" id="59490"/>
    <lineage>
        <taxon>Eukaryota</taxon>
        <taxon>Viridiplantae</taxon>
        <taxon>Streptophyta</taxon>
        <taxon>Embryophyta</taxon>
        <taxon>Tracheophyta</taxon>
        <taxon>Spermatophyta</taxon>
        <taxon>Magnoliopsida</taxon>
        <taxon>eudicotyledons</taxon>
        <taxon>Gunneridae</taxon>
        <taxon>Pentapetalae</taxon>
        <taxon>rosids</taxon>
        <taxon>fabids</taxon>
        <taxon>Rosales</taxon>
        <taxon>Rosaceae</taxon>
        <taxon>Rosoideae</taxon>
        <taxon>Rosoideae incertae sedis</taxon>
        <taxon>Rubus</taxon>
    </lineage>
</organism>
<dbReference type="InterPro" id="IPR002182">
    <property type="entry name" value="NB-ARC"/>
</dbReference>
<dbReference type="InterPro" id="IPR038005">
    <property type="entry name" value="RX-like_CC"/>
</dbReference>
<dbReference type="InterPro" id="IPR027417">
    <property type="entry name" value="P-loop_NTPase"/>
</dbReference>
<evidence type="ECO:0000259" key="7">
    <source>
        <dbReference type="Pfam" id="PF18052"/>
    </source>
</evidence>
<feature type="domain" description="Disease resistance N-terminal" evidence="7">
    <location>
        <begin position="9"/>
        <end position="98"/>
    </location>
</feature>
<keyword evidence="5" id="KW-0067">ATP-binding</keyword>
<dbReference type="PANTHER" id="PTHR36766">
    <property type="entry name" value="PLANT BROAD-SPECTRUM MILDEW RESISTANCE PROTEIN RPW8"/>
    <property type="match status" value="1"/>
</dbReference>
<dbReference type="Pfam" id="PF25019">
    <property type="entry name" value="LRR_R13L1-DRL21"/>
    <property type="match status" value="1"/>
</dbReference>
<evidence type="ECO:0000313" key="12">
    <source>
        <dbReference type="Proteomes" id="UP001457282"/>
    </source>
</evidence>
<evidence type="ECO:0000259" key="10">
    <source>
        <dbReference type="Pfam" id="PF25019"/>
    </source>
</evidence>
<dbReference type="Pfam" id="PF23247">
    <property type="entry name" value="LRR_RPS2"/>
    <property type="match status" value="1"/>
</dbReference>
<keyword evidence="3" id="KW-0547">Nucleotide-binding</keyword>
<evidence type="ECO:0000259" key="9">
    <source>
        <dbReference type="Pfam" id="PF23559"/>
    </source>
</evidence>
<dbReference type="Gene3D" id="1.20.5.4130">
    <property type="match status" value="1"/>
</dbReference>
<dbReference type="FunFam" id="1.10.10.10:FF:000322">
    <property type="entry name" value="Probable disease resistance protein At1g63360"/>
    <property type="match status" value="1"/>
</dbReference>
<name>A0AAW1XNN0_RUBAR</name>
<evidence type="ECO:0000256" key="3">
    <source>
        <dbReference type="ARBA" id="ARBA00022741"/>
    </source>
</evidence>
<proteinExistence type="predicted"/>
<keyword evidence="1" id="KW-0433">Leucine-rich repeat</keyword>
<feature type="domain" description="Disease resistance protein At4g27190-like leucine-rich repeats" evidence="8">
    <location>
        <begin position="1241"/>
        <end position="1343"/>
    </location>
</feature>
<dbReference type="Proteomes" id="UP001457282">
    <property type="component" value="Unassembled WGS sequence"/>
</dbReference>
<dbReference type="GO" id="GO:0043531">
    <property type="term" value="F:ADP binding"/>
    <property type="evidence" value="ECO:0007669"/>
    <property type="project" value="InterPro"/>
</dbReference>
<comment type="caution">
    <text evidence="11">The sequence shown here is derived from an EMBL/GenBank/DDBJ whole genome shotgun (WGS) entry which is preliminary data.</text>
</comment>
<gene>
    <name evidence="11" type="ORF">M0R45_015140</name>
</gene>
<evidence type="ECO:0000259" key="8">
    <source>
        <dbReference type="Pfam" id="PF23247"/>
    </source>
</evidence>
<dbReference type="CDD" id="cd14798">
    <property type="entry name" value="RX-CC_like"/>
    <property type="match status" value="1"/>
</dbReference>
<dbReference type="Pfam" id="PF18052">
    <property type="entry name" value="Rx_N"/>
    <property type="match status" value="1"/>
</dbReference>
<dbReference type="InterPro" id="IPR041118">
    <property type="entry name" value="Rx_N"/>
</dbReference>
<dbReference type="Gene3D" id="3.80.10.10">
    <property type="entry name" value="Ribonuclease Inhibitor"/>
    <property type="match status" value="4"/>
</dbReference>
<dbReference type="SUPFAM" id="SSF52058">
    <property type="entry name" value="L domain-like"/>
    <property type="match status" value="3"/>
</dbReference>
<feature type="domain" description="NB-ARC" evidence="6">
    <location>
        <begin position="190"/>
        <end position="342"/>
    </location>
</feature>
<dbReference type="Pfam" id="PF00931">
    <property type="entry name" value="NB-ARC"/>
    <property type="match status" value="1"/>
</dbReference>
<dbReference type="InterPro" id="IPR036388">
    <property type="entry name" value="WH-like_DNA-bd_sf"/>
</dbReference>
<evidence type="ECO:0000256" key="2">
    <source>
        <dbReference type="ARBA" id="ARBA00022737"/>
    </source>
</evidence>
<evidence type="ECO:0000313" key="11">
    <source>
        <dbReference type="EMBL" id="KAK9938397.1"/>
    </source>
</evidence>
<sequence>MGEAVLGAFLSVLLEKLAHREVLDYFGRLKGVNTKVLEKWTTTLTAIDAVLNDAEEKQLTDKGVKLWLDDLRDLAYDVEDLLDIFATKMLQRRIERQQGITSKSWFNSISKPTFNFSVNSEIKKMTDRLEEISIREKKFGLKKLGVSTKPWKMPQSISQLDGPVIGRDEEKKKIVDELLSKEEPCTSNFQNFQVVSIVGTGGLGKTTLAKHVFNDAATEQFSPKGWVSVSDDFDLVRVATAILESVTSGNVKEYKELNAVQDKLSKELAGKKFFIVLDDVWNTCKYDQWTTLQSSFRFGAVGSKIIVTTRDANVAKMMGDTTPYNLRLISEDDCWKIFDHHALLNGTPQNVDFLKEKVTTKCNGLPLAAKTLGGLLRCKRVDQWEDILDHKMWNLSEETGILPALKLSYHYLPSNLKRCFTYCAILPNYYEFREKQLILLWMAEGLIQQKPEEKKQMEDLGSDCFQELVSRSLFQKSSKGNSRYIMHDLVTDLARWAAGKTCSRLEDKQNYDLSKSRHSSYIRAQYDGVKKFEVYSEVVHLRTFLPLSLSAGHAYHYLAHKVTSDLLPKLQYLRVLSFNGYQITELPDTISKLKHLRYLDLSNTRITSLPHSMSTLYNLQTLILENCRELKALPTNMSNLINLRHLNNSGVSLEQMPPQLGRLTNLQTLPNFVVGKGSGSGVREIESLSLLQGTLRLSKLENVIFAEDARNASLKSKERLEALFLEWSYSETEVSEEETTSKEGSSSVEDPSPSVATEIAAVVLDKLQPHTKLKELTIMGYAGLRFSRWIGDRLFSSMVCVRLEGCNHCQFLPPFGQLPSLKQLHIQGMDAVESVGLEFYGECNLPFQALETLEFEELKNWKEWSPCNQDQGIGVFGCVKMLSIKDCPKLEGSLPEKLDSLTELEISGCEELVVSVSNYKQLHASDIQNCKLVMHTSPVHFELLESLRFSNISELKFQKEGFMKSLEKVKDLVIIGCEELTSSFQNEDRLLQHLISLGRLRIEDNCALVEKLGKEAEQLLQLQILDCKLEFLTLRKCASLLRVPEELRYFTSLQKLHIHECSSLVSFPDVGLPPSLKTIWIRECHSLLYFARYQIPPSLTRIFIENCENLKSLIEKEGEVVDGCCLEYLGIDWCPSLLSLFCRGELPRALKELRIWNCRKLELITDRLLDDTCQLENIFIDSCPNLKSLPEGLYHLTNLQSFVILSCQSLVLLPSTWRDLLNLNSIEKLEIDDCEGLTSFPSNLTSLTFWNIKNCKGLLESQGLHRLTSLRELTIWGQDDSGMVSFPTVEKETKNEMMLQLPKSLIQLYIYRFPNLKKLSKGFQFLTSLERLEIWNCPKLASIPEEGLPLSLEELCICSCPLLEERCKGRYWPKIARISFVRIDGKLICK</sequence>
<dbReference type="SUPFAM" id="SSF52540">
    <property type="entry name" value="P-loop containing nucleoside triphosphate hydrolases"/>
    <property type="match status" value="1"/>
</dbReference>
<dbReference type="InterPro" id="IPR001611">
    <property type="entry name" value="Leu-rich_rpt"/>
</dbReference>
<accession>A0AAW1XNN0</accession>
<dbReference type="GO" id="GO:0051707">
    <property type="term" value="P:response to other organism"/>
    <property type="evidence" value="ECO:0007669"/>
    <property type="project" value="UniProtKB-ARBA"/>
</dbReference>
<reference evidence="11 12" key="1">
    <citation type="journal article" date="2023" name="G3 (Bethesda)">
        <title>A chromosome-length genome assembly and annotation of blackberry (Rubus argutus, cv. 'Hillquist').</title>
        <authorList>
            <person name="Bruna T."/>
            <person name="Aryal R."/>
            <person name="Dudchenko O."/>
            <person name="Sargent D.J."/>
            <person name="Mead D."/>
            <person name="Buti M."/>
            <person name="Cavallini A."/>
            <person name="Hytonen T."/>
            <person name="Andres J."/>
            <person name="Pham M."/>
            <person name="Weisz D."/>
            <person name="Mascagni F."/>
            <person name="Usai G."/>
            <person name="Natali L."/>
            <person name="Bassil N."/>
            <person name="Fernandez G.E."/>
            <person name="Lomsadze A."/>
            <person name="Armour M."/>
            <person name="Olukolu B."/>
            <person name="Poorten T."/>
            <person name="Britton C."/>
            <person name="Davik J."/>
            <person name="Ashrafi H."/>
            <person name="Aiden E.L."/>
            <person name="Borodovsky M."/>
            <person name="Worthington M."/>
        </authorList>
    </citation>
    <scope>NUCLEOTIDE SEQUENCE [LARGE SCALE GENOMIC DNA]</scope>
    <source>
        <strain evidence="11">PI 553951</strain>
    </source>
</reference>
<keyword evidence="2" id="KW-0677">Repeat</keyword>
<evidence type="ECO:0000256" key="1">
    <source>
        <dbReference type="ARBA" id="ARBA00022614"/>
    </source>
</evidence>
<dbReference type="Pfam" id="PF13855">
    <property type="entry name" value="LRR_8"/>
    <property type="match status" value="1"/>
</dbReference>
<dbReference type="Gene3D" id="3.40.50.300">
    <property type="entry name" value="P-loop containing nucleotide triphosphate hydrolases"/>
    <property type="match status" value="1"/>
</dbReference>
<evidence type="ECO:0000256" key="5">
    <source>
        <dbReference type="ARBA" id="ARBA00022840"/>
    </source>
</evidence>
<evidence type="ECO:0008006" key="13">
    <source>
        <dbReference type="Google" id="ProtNLM"/>
    </source>
</evidence>